<evidence type="ECO:0000313" key="12">
    <source>
        <dbReference type="Proteomes" id="UP001213907"/>
    </source>
</evidence>
<keyword evidence="11" id="KW-0969">Cilium</keyword>
<proteinExistence type="inferred from homology"/>
<keyword evidence="5 10" id="KW-0145">Chemotaxis</keyword>
<evidence type="ECO:0000256" key="3">
    <source>
        <dbReference type="ARBA" id="ARBA00008281"/>
    </source>
</evidence>
<evidence type="ECO:0000256" key="7">
    <source>
        <dbReference type="ARBA" id="ARBA00022779"/>
    </source>
</evidence>
<evidence type="ECO:0000256" key="2">
    <source>
        <dbReference type="ARBA" id="ARBA00004162"/>
    </source>
</evidence>
<dbReference type="InterPro" id="IPR005503">
    <property type="entry name" value="FliL"/>
</dbReference>
<accession>A0ABY8BRN3</accession>
<comment type="function">
    <text evidence="1 10">Controls the rotational direction of flagella during chemotaxis.</text>
</comment>
<dbReference type="EMBL" id="CP113162">
    <property type="protein sequence ID" value="WEF52633.1"/>
    <property type="molecule type" value="Genomic_DNA"/>
</dbReference>
<name>A0ABY8BRN3_AFICR</name>
<keyword evidence="12" id="KW-1185">Reference proteome</keyword>
<comment type="similarity">
    <text evidence="3 10">Belongs to the FliL family.</text>
</comment>
<organism evidence="11 12">
    <name type="scientific">Afipia carboxydohydrogena</name>
    <name type="common">Pseudomonas carboxydohydrogena</name>
    <dbReference type="NCBI Taxonomy" id="290"/>
    <lineage>
        <taxon>Bacteria</taxon>
        <taxon>Pseudomonadati</taxon>
        <taxon>Pseudomonadota</taxon>
        <taxon>Alphaproteobacteria</taxon>
        <taxon>Hyphomicrobiales</taxon>
        <taxon>Nitrobacteraceae</taxon>
        <taxon>Afipia</taxon>
    </lineage>
</organism>
<evidence type="ECO:0000256" key="8">
    <source>
        <dbReference type="ARBA" id="ARBA00022989"/>
    </source>
</evidence>
<gene>
    <name evidence="11" type="primary">fliL</name>
    <name evidence="11" type="ORF">AFIC_001128</name>
</gene>
<evidence type="ECO:0000256" key="1">
    <source>
        <dbReference type="ARBA" id="ARBA00002254"/>
    </source>
</evidence>
<keyword evidence="8 10" id="KW-1133">Transmembrane helix</keyword>
<dbReference type="Proteomes" id="UP001213907">
    <property type="component" value="Chromosome"/>
</dbReference>
<comment type="subcellular location">
    <subcellularLocation>
        <location evidence="10">Cell inner membrane</location>
    </subcellularLocation>
    <subcellularLocation>
        <location evidence="2">Cell membrane</location>
        <topology evidence="2">Single-pass membrane protein</topology>
    </subcellularLocation>
</comment>
<keyword evidence="7 10" id="KW-0283">Flagellar rotation</keyword>
<evidence type="ECO:0000256" key="9">
    <source>
        <dbReference type="ARBA" id="ARBA00023136"/>
    </source>
</evidence>
<keyword evidence="4" id="KW-1003">Cell membrane</keyword>
<reference evidence="11 12" key="1">
    <citation type="submission" date="2022-11" db="EMBL/GenBank/DDBJ databases">
        <authorList>
            <person name="Siebert D."/>
            <person name="Busche T."/>
            <person name="Saydam E."/>
            <person name="Kalinowski J."/>
            <person name="Ruckert C."/>
            <person name="Blombach B."/>
        </authorList>
    </citation>
    <scope>NUCLEOTIDE SEQUENCE [LARGE SCALE GENOMIC DNA]</scope>
    <source>
        <strain evidence="11 12">DSM 1083</strain>
    </source>
</reference>
<sequence length="167" mass="18226">MADEDQVVEGAEEVAAEAAPSGKRKIFMIAGAVVLTLVVSALGWYVFLRGGHDGQHGKEEAKVAAPPVFLDVPDVLVNLASNPGERIQYLKVKAVLELKEAPLVEKVKPAMPRVTDLFQTYLRELRANDLNGSVGLFRMKEELTKRVNAAIAPEHVNAVLFKEVVIQ</sequence>
<dbReference type="Pfam" id="PF03748">
    <property type="entry name" value="FliL"/>
    <property type="match status" value="1"/>
</dbReference>
<dbReference type="PANTHER" id="PTHR35091">
    <property type="entry name" value="FLAGELLAR PROTEIN FLIL"/>
    <property type="match status" value="1"/>
</dbReference>
<keyword evidence="11" id="KW-0282">Flagellum</keyword>
<evidence type="ECO:0000256" key="6">
    <source>
        <dbReference type="ARBA" id="ARBA00022692"/>
    </source>
</evidence>
<keyword evidence="10" id="KW-0997">Cell inner membrane</keyword>
<evidence type="ECO:0000256" key="5">
    <source>
        <dbReference type="ARBA" id="ARBA00022500"/>
    </source>
</evidence>
<dbReference type="RefSeq" id="WP_275248172.1">
    <property type="nucleotide sequence ID" value="NZ_BAABDX010000001.1"/>
</dbReference>
<dbReference type="PANTHER" id="PTHR35091:SF2">
    <property type="entry name" value="FLAGELLAR PROTEIN FLIL"/>
    <property type="match status" value="1"/>
</dbReference>
<feature type="transmembrane region" description="Helical" evidence="10">
    <location>
        <begin position="26"/>
        <end position="48"/>
    </location>
</feature>
<dbReference type="NCBIfam" id="NF009420">
    <property type="entry name" value="PRK12785.1"/>
    <property type="match status" value="1"/>
</dbReference>
<evidence type="ECO:0000313" key="11">
    <source>
        <dbReference type="EMBL" id="WEF52633.1"/>
    </source>
</evidence>
<keyword evidence="6 10" id="KW-0812">Transmembrane</keyword>
<evidence type="ECO:0000256" key="4">
    <source>
        <dbReference type="ARBA" id="ARBA00022475"/>
    </source>
</evidence>
<keyword evidence="9 10" id="KW-0472">Membrane</keyword>
<keyword evidence="11" id="KW-0966">Cell projection</keyword>
<protein>
    <recommendedName>
        <fullName evidence="10">Flagellar protein FliL</fullName>
    </recommendedName>
</protein>
<evidence type="ECO:0000256" key="10">
    <source>
        <dbReference type="RuleBase" id="RU364125"/>
    </source>
</evidence>